<proteinExistence type="predicted"/>
<evidence type="ECO:0000313" key="13">
    <source>
        <dbReference type="Proteomes" id="UP001357223"/>
    </source>
</evidence>
<dbReference type="NCBIfam" id="TIGR00187">
    <property type="entry name" value="ribE"/>
    <property type="match status" value="1"/>
</dbReference>
<dbReference type="PIRSF" id="PIRSF000498">
    <property type="entry name" value="Riboflavin_syn_A"/>
    <property type="match status" value="1"/>
</dbReference>
<dbReference type="InterPro" id="IPR001783">
    <property type="entry name" value="Lumazine-bd"/>
</dbReference>
<accession>A0ABZ2C6C2</accession>
<evidence type="ECO:0000256" key="10">
    <source>
        <dbReference type="PROSITE-ProRule" id="PRU00524"/>
    </source>
</evidence>
<dbReference type="Proteomes" id="UP001357223">
    <property type="component" value="Chromosome"/>
</dbReference>
<name>A0ABZ2C6C2_9BACI</name>
<comment type="function">
    <text evidence="2">Catalyzes the dismutation of two molecules of 6,7-dimethyl-8-ribityllumazine, resulting in the formation of riboflavin and 5-amino-6-(D-ribitylamino)uracil.</text>
</comment>
<reference evidence="12 13" key="1">
    <citation type="submission" date="2023-10" db="EMBL/GenBank/DDBJ databases">
        <title>Niallia locisalis sp.nov. isolated from a salt pond sample.</title>
        <authorList>
            <person name="Li X.-J."/>
            <person name="Dong L."/>
        </authorList>
    </citation>
    <scope>NUCLEOTIDE SEQUENCE [LARGE SCALE GENOMIC DNA]</scope>
    <source>
        <strain evidence="12 13">DSM 29761</strain>
    </source>
</reference>
<dbReference type="NCBIfam" id="NF006767">
    <property type="entry name" value="PRK09289.1"/>
    <property type="match status" value="1"/>
</dbReference>
<organism evidence="12 13">
    <name type="scientific">Niallia oryzisoli</name>
    <dbReference type="NCBI Taxonomy" id="1737571"/>
    <lineage>
        <taxon>Bacteria</taxon>
        <taxon>Bacillati</taxon>
        <taxon>Bacillota</taxon>
        <taxon>Bacilli</taxon>
        <taxon>Bacillales</taxon>
        <taxon>Bacillaceae</taxon>
        <taxon>Niallia</taxon>
    </lineage>
</organism>
<evidence type="ECO:0000259" key="11">
    <source>
        <dbReference type="PROSITE" id="PS51177"/>
    </source>
</evidence>
<feature type="repeat" description="Lumazine-binding" evidence="10">
    <location>
        <begin position="1"/>
        <end position="96"/>
    </location>
</feature>
<dbReference type="CDD" id="cd00402">
    <property type="entry name" value="Riboflavin_synthase_like"/>
    <property type="match status" value="1"/>
</dbReference>
<dbReference type="Gene3D" id="2.40.30.20">
    <property type="match status" value="2"/>
</dbReference>
<evidence type="ECO:0000256" key="7">
    <source>
        <dbReference type="ARBA" id="ARBA00022679"/>
    </source>
</evidence>
<keyword evidence="6" id="KW-0686">Riboflavin biosynthesis</keyword>
<protein>
    <recommendedName>
        <fullName evidence="5 9">Riboflavin synthase</fullName>
        <ecNumber evidence="4 9">2.5.1.9</ecNumber>
    </recommendedName>
</protein>
<dbReference type="NCBIfam" id="NF009566">
    <property type="entry name" value="PRK13020.1"/>
    <property type="match status" value="1"/>
</dbReference>
<dbReference type="EMBL" id="CP137640">
    <property type="protein sequence ID" value="WVX78945.1"/>
    <property type="molecule type" value="Genomic_DNA"/>
</dbReference>
<evidence type="ECO:0000256" key="3">
    <source>
        <dbReference type="ARBA" id="ARBA00004887"/>
    </source>
</evidence>
<feature type="repeat" description="Lumazine-binding" evidence="10">
    <location>
        <begin position="97"/>
        <end position="193"/>
    </location>
</feature>
<evidence type="ECO:0000313" key="12">
    <source>
        <dbReference type="EMBL" id="WVX78945.1"/>
    </source>
</evidence>
<feature type="domain" description="Lumazine-binding" evidence="11">
    <location>
        <begin position="1"/>
        <end position="96"/>
    </location>
</feature>
<evidence type="ECO:0000256" key="4">
    <source>
        <dbReference type="ARBA" id="ARBA00012827"/>
    </source>
</evidence>
<dbReference type="SUPFAM" id="SSF63380">
    <property type="entry name" value="Riboflavin synthase domain-like"/>
    <property type="match status" value="2"/>
</dbReference>
<dbReference type="PROSITE" id="PS51177">
    <property type="entry name" value="LUMAZINE_BIND"/>
    <property type="match status" value="2"/>
</dbReference>
<sequence length="216" mass="23929">MFTGLIEELGTIKRINAKGHTLTLVIEAQKIMQDLHLGDSIAVNGVCLTVTKFSPIQFEADVMPETFKNTSLATLKEGSKVNLERAMLANGRFGGHFVTGHIDGIGRIRKRTNIENAILVEIEIPEDYAKFVLEKGSIAIDGTSLTIFRTGSNSITVSLIPHTAKEAVLGFKSEGEIVNLEFDVMAKYFYSFMNHQQKQEKPKGLTADFLKENGFY</sequence>
<dbReference type="PANTHER" id="PTHR21098:SF12">
    <property type="entry name" value="RIBOFLAVIN SYNTHASE"/>
    <property type="match status" value="1"/>
</dbReference>
<keyword evidence="13" id="KW-1185">Reference proteome</keyword>
<dbReference type="InterPro" id="IPR023366">
    <property type="entry name" value="ATP_synth_asu-like_sf"/>
</dbReference>
<dbReference type="RefSeq" id="WP_338447879.1">
    <property type="nucleotide sequence ID" value="NZ_CP137640.1"/>
</dbReference>
<evidence type="ECO:0000256" key="5">
    <source>
        <dbReference type="ARBA" id="ARBA00013950"/>
    </source>
</evidence>
<dbReference type="PANTHER" id="PTHR21098">
    <property type="entry name" value="RIBOFLAVIN SYNTHASE ALPHA CHAIN"/>
    <property type="match status" value="1"/>
</dbReference>
<keyword evidence="8" id="KW-0677">Repeat</keyword>
<gene>
    <name evidence="12" type="primary">ribE</name>
    <name evidence="12" type="ORF">R4Z09_16690</name>
</gene>
<evidence type="ECO:0000256" key="6">
    <source>
        <dbReference type="ARBA" id="ARBA00022619"/>
    </source>
</evidence>
<dbReference type="InterPro" id="IPR026017">
    <property type="entry name" value="Lumazine-bd_dom"/>
</dbReference>
<dbReference type="GO" id="GO:0004746">
    <property type="term" value="F:riboflavin synthase activity"/>
    <property type="evidence" value="ECO:0007669"/>
    <property type="project" value="UniProtKB-EC"/>
</dbReference>
<dbReference type="InterPro" id="IPR017938">
    <property type="entry name" value="Riboflavin_synthase-like_b-brl"/>
</dbReference>
<dbReference type="Pfam" id="PF00677">
    <property type="entry name" value="Lum_binding"/>
    <property type="match status" value="2"/>
</dbReference>
<evidence type="ECO:0000256" key="9">
    <source>
        <dbReference type="NCBIfam" id="TIGR00187"/>
    </source>
</evidence>
<evidence type="ECO:0000256" key="8">
    <source>
        <dbReference type="ARBA" id="ARBA00022737"/>
    </source>
</evidence>
<keyword evidence="7 12" id="KW-0808">Transferase</keyword>
<feature type="domain" description="Lumazine-binding" evidence="11">
    <location>
        <begin position="97"/>
        <end position="193"/>
    </location>
</feature>
<evidence type="ECO:0000256" key="1">
    <source>
        <dbReference type="ARBA" id="ARBA00000968"/>
    </source>
</evidence>
<comment type="catalytic activity">
    <reaction evidence="1">
        <text>2 6,7-dimethyl-8-(1-D-ribityl)lumazine + H(+) = 5-amino-6-(D-ribitylamino)uracil + riboflavin</text>
        <dbReference type="Rhea" id="RHEA:20772"/>
        <dbReference type="ChEBI" id="CHEBI:15378"/>
        <dbReference type="ChEBI" id="CHEBI:15934"/>
        <dbReference type="ChEBI" id="CHEBI:57986"/>
        <dbReference type="ChEBI" id="CHEBI:58201"/>
        <dbReference type="EC" id="2.5.1.9"/>
    </reaction>
</comment>
<dbReference type="EC" id="2.5.1.9" evidence="4 9"/>
<comment type="pathway">
    <text evidence="3">Cofactor biosynthesis; riboflavin biosynthesis; riboflavin from 2-hydroxy-3-oxobutyl phosphate and 5-amino-6-(D-ribitylamino)uracil: step 2/2.</text>
</comment>
<evidence type="ECO:0000256" key="2">
    <source>
        <dbReference type="ARBA" id="ARBA00002803"/>
    </source>
</evidence>